<dbReference type="Pfam" id="PF16173">
    <property type="entry name" value="DUF4874"/>
    <property type="match status" value="1"/>
</dbReference>
<dbReference type="InterPro" id="IPR032379">
    <property type="entry name" value="DUF4874"/>
</dbReference>
<dbReference type="PROSITE" id="PS51257">
    <property type="entry name" value="PROKAR_LIPOPROTEIN"/>
    <property type="match status" value="1"/>
</dbReference>
<keyword evidence="4" id="KW-1185">Reference proteome</keyword>
<proteinExistence type="predicted"/>
<evidence type="ECO:0000259" key="2">
    <source>
        <dbReference type="Pfam" id="PF16173"/>
    </source>
</evidence>
<organism evidence="3 4">
    <name type="scientific">Sphingobacterium yanglingense</name>
    <dbReference type="NCBI Taxonomy" id="1437280"/>
    <lineage>
        <taxon>Bacteria</taxon>
        <taxon>Pseudomonadati</taxon>
        <taxon>Bacteroidota</taxon>
        <taxon>Sphingobacteriia</taxon>
        <taxon>Sphingobacteriales</taxon>
        <taxon>Sphingobacteriaceae</taxon>
        <taxon>Sphingobacterium</taxon>
    </lineage>
</organism>
<reference evidence="3 4" key="1">
    <citation type="submission" date="2019-03" db="EMBL/GenBank/DDBJ databases">
        <title>Genomic Encyclopedia of Archaeal and Bacterial Type Strains, Phase II (KMG-II): from individual species to whole genera.</title>
        <authorList>
            <person name="Goeker M."/>
        </authorList>
    </citation>
    <scope>NUCLEOTIDE SEQUENCE [LARGE SCALE GENOMIC DNA]</scope>
    <source>
        <strain evidence="3 4">DSM 28353</strain>
    </source>
</reference>
<dbReference type="AlphaFoldDB" id="A0A4R6WG38"/>
<protein>
    <submittedName>
        <fullName evidence="3">Uncharacterized protein DUF4874</fullName>
    </submittedName>
</protein>
<dbReference type="InterPro" id="IPR032267">
    <property type="entry name" value="DUF4832"/>
</dbReference>
<sequence>MKIKIIIGCLLGCFLIVFLLTYSCQTKDLDLVKIEKINIAYIESNEDFANPERGFYRYSETSSSNYTVLTPDELTGYRSPQSISGANYQVLSTLVFRYYVLDDVINTAISTAFLTNMRSDFEAARKAGVKLIPRFVYTTTANPGNCPEGFICPPYGDAPKAIVLQHINQLKPILHDNADVIACVQLGFIGVWGEQYYSDFFGDASQNADQGKLLDQNWNDRIEIIKALLQAVPHDRMVQLRYPQLKQRYIYGVDAPVTAAALSESNAFNETDIARLGFHNDCFMANVNDLGTYEDYGNSSTDRSSTASVQNILKKYAEGDGKFVVVGGETCMDGYNPDNNCEPAGRIQAEFAAKHYSFINAHYNNDVNNDWQEGGCMDNIKRNLGYRFVLQNATLPDNTVLGTAMNITLNVKNVGYASPYNKRPLKLILRNIQTGAIESLVMSTDVRKWYSGEVKVEESILIPKNLSKGDYEMLLHLPDAYASISSRPEYAIRFANTDMWEANTGYNKLNHIVKVN</sequence>
<evidence type="ECO:0000313" key="3">
    <source>
        <dbReference type="EMBL" id="TDQ76346.1"/>
    </source>
</evidence>
<dbReference type="OrthoDB" id="9760654at2"/>
<evidence type="ECO:0000259" key="1">
    <source>
        <dbReference type="Pfam" id="PF16116"/>
    </source>
</evidence>
<gene>
    <name evidence="3" type="ORF">CLV99_2933</name>
</gene>
<dbReference type="Pfam" id="PF16116">
    <property type="entry name" value="DUF4832"/>
    <property type="match status" value="1"/>
</dbReference>
<name>A0A4R6WG38_9SPHI</name>
<dbReference type="Proteomes" id="UP000295292">
    <property type="component" value="Unassembled WGS sequence"/>
</dbReference>
<evidence type="ECO:0000313" key="4">
    <source>
        <dbReference type="Proteomes" id="UP000295292"/>
    </source>
</evidence>
<feature type="domain" description="DUF4832" evidence="1">
    <location>
        <begin position="275"/>
        <end position="496"/>
    </location>
</feature>
<dbReference type="EMBL" id="SNYV01000015">
    <property type="protein sequence ID" value="TDQ76346.1"/>
    <property type="molecule type" value="Genomic_DNA"/>
</dbReference>
<dbReference type="RefSeq" id="WP_133585171.1">
    <property type="nucleotide sequence ID" value="NZ_SNYV01000015.1"/>
</dbReference>
<accession>A0A4R6WG38</accession>
<comment type="caution">
    <text evidence="3">The sequence shown here is derived from an EMBL/GenBank/DDBJ whole genome shotgun (WGS) entry which is preliminary data.</text>
</comment>
<feature type="domain" description="DUF4874" evidence="2">
    <location>
        <begin position="50"/>
        <end position="244"/>
    </location>
</feature>